<name>A0A3Q3KIQ9_9TELE</name>
<dbReference type="AlphaFoldDB" id="A0A3Q3KIQ9"/>
<protein>
    <submittedName>
        <fullName evidence="1">Uncharacterized protein</fullName>
    </submittedName>
</protein>
<sequence>SGRFMNGFFIGTYVRVERTFSCPYSCLRLMGNILLVLALARLSLPPSASGTYLCLCGRALLTDAVQADGITQFCC</sequence>
<accession>A0A3Q3KIQ9</accession>
<reference evidence="1" key="1">
    <citation type="submission" date="2025-08" db="UniProtKB">
        <authorList>
            <consortium name="Ensembl"/>
        </authorList>
    </citation>
    <scope>IDENTIFICATION</scope>
</reference>
<keyword evidence="2" id="KW-1185">Reference proteome</keyword>
<dbReference type="InParanoid" id="A0A3Q3KIQ9"/>
<evidence type="ECO:0000313" key="2">
    <source>
        <dbReference type="Proteomes" id="UP000261640"/>
    </source>
</evidence>
<dbReference type="Proteomes" id="UP000261640">
    <property type="component" value="Unplaced"/>
</dbReference>
<organism evidence="1 2">
    <name type="scientific">Mastacembelus armatus</name>
    <name type="common">zig-zag eel</name>
    <dbReference type="NCBI Taxonomy" id="205130"/>
    <lineage>
        <taxon>Eukaryota</taxon>
        <taxon>Metazoa</taxon>
        <taxon>Chordata</taxon>
        <taxon>Craniata</taxon>
        <taxon>Vertebrata</taxon>
        <taxon>Euteleostomi</taxon>
        <taxon>Actinopterygii</taxon>
        <taxon>Neopterygii</taxon>
        <taxon>Teleostei</taxon>
        <taxon>Neoteleostei</taxon>
        <taxon>Acanthomorphata</taxon>
        <taxon>Anabantaria</taxon>
        <taxon>Synbranchiformes</taxon>
        <taxon>Mastacembelidae</taxon>
        <taxon>Mastacembelus</taxon>
    </lineage>
</organism>
<evidence type="ECO:0000313" key="1">
    <source>
        <dbReference type="Ensembl" id="ENSMAMP00000000583.2"/>
    </source>
</evidence>
<reference evidence="1" key="2">
    <citation type="submission" date="2025-09" db="UniProtKB">
        <authorList>
            <consortium name="Ensembl"/>
        </authorList>
    </citation>
    <scope>IDENTIFICATION</scope>
</reference>
<proteinExistence type="predicted"/>
<dbReference type="Ensembl" id="ENSMAMT00000000597.2">
    <property type="protein sequence ID" value="ENSMAMP00000000583.2"/>
    <property type="gene ID" value="ENSMAMG00000000416.2"/>
</dbReference>